<dbReference type="PANTHER" id="PTHR33705:SF2">
    <property type="entry name" value="PHOSPHOCARRIER PROTEIN NPR"/>
    <property type="match status" value="1"/>
</dbReference>
<dbReference type="EMBL" id="CP036280">
    <property type="protein sequence ID" value="QDU71166.1"/>
    <property type="molecule type" value="Genomic_DNA"/>
</dbReference>
<feature type="region of interest" description="Disordered" evidence="5">
    <location>
        <begin position="1"/>
        <end position="21"/>
    </location>
</feature>
<dbReference type="AlphaFoldDB" id="A0A518BW11"/>
<evidence type="ECO:0000256" key="3">
    <source>
        <dbReference type="ARBA" id="ARBA00022490"/>
    </source>
</evidence>
<dbReference type="RefSeq" id="WP_145445299.1">
    <property type="nucleotide sequence ID" value="NZ_CP036280.1"/>
</dbReference>
<keyword evidence="4" id="KW-0598">Phosphotransferase system</keyword>
<reference evidence="7 8" key="1">
    <citation type="submission" date="2019-02" db="EMBL/GenBank/DDBJ databases">
        <title>Deep-cultivation of Planctomycetes and their phenomic and genomic characterization uncovers novel biology.</title>
        <authorList>
            <person name="Wiegand S."/>
            <person name="Jogler M."/>
            <person name="Boedeker C."/>
            <person name="Pinto D."/>
            <person name="Vollmers J."/>
            <person name="Rivas-Marin E."/>
            <person name="Kohn T."/>
            <person name="Peeters S.H."/>
            <person name="Heuer A."/>
            <person name="Rast P."/>
            <person name="Oberbeckmann S."/>
            <person name="Bunk B."/>
            <person name="Jeske O."/>
            <person name="Meyerdierks A."/>
            <person name="Storesund J.E."/>
            <person name="Kallscheuer N."/>
            <person name="Luecker S."/>
            <person name="Lage O.M."/>
            <person name="Pohl T."/>
            <person name="Merkel B.J."/>
            <person name="Hornburger P."/>
            <person name="Mueller R.-W."/>
            <person name="Bruemmer F."/>
            <person name="Labrenz M."/>
            <person name="Spormann A.M."/>
            <person name="Op den Camp H."/>
            <person name="Overmann J."/>
            <person name="Amann R."/>
            <person name="Jetten M.S.M."/>
            <person name="Mascher T."/>
            <person name="Medema M.H."/>
            <person name="Devos D.P."/>
            <person name="Kaster A.-K."/>
            <person name="Ovreas L."/>
            <person name="Rohde M."/>
            <person name="Galperin M.Y."/>
            <person name="Jogler C."/>
        </authorList>
    </citation>
    <scope>NUCLEOTIDE SEQUENCE [LARGE SCALE GENOMIC DNA]</scope>
    <source>
        <strain evidence="7 8">Pan265</strain>
    </source>
</reference>
<dbReference type="PANTHER" id="PTHR33705">
    <property type="entry name" value="PHOSPHOCARRIER PROTEIN HPR"/>
    <property type="match status" value="1"/>
</dbReference>
<dbReference type="Proteomes" id="UP000320386">
    <property type="component" value="Chromosome"/>
</dbReference>
<dbReference type="Pfam" id="PF00381">
    <property type="entry name" value="PTS-HPr"/>
    <property type="match status" value="1"/>
</dbReference>
<dbReference type="InterPro" id="IPR000032">
    <property type="entry name" value="HPr-like"/>
</dbReference>
<comment type="subcellular location">
    <subcellularLocation>
        <location evidence="1">Cytoplasm</location>
    </subcellularLocation>
</comment>
<dbReference type="PROSITE" id="PS51350">
    <property type="entry name" value="PTS_HPR_DOM"/>
    <property type="match status" value="1"/>
</dbReference>
<protein>
    <submittedName>
        <fullName evidence="7">HPr-like protein Crh</fullName>
    </submittedName>
</protein>
<evidence type="ECO:0000256" key="1">
    <source>
        <dbReference type="ARBA" id="ARBA00004496"/>
    </source>
</evidence>
<gene>
    <name evidence="7" type="primary">crh</name>
    <name evidence="7" type="ORF">Pan265_10150</name>
</gene>
<dbReference type="NCBIfam" id="TIGR01003">
    <property type="entry name" value="PTS_HPr_family"/>
    <property type="match status" value="1"/>
</dbReference>
<evidence type="ECO:0000256" key="5">
    <source>
        <dbReference type="SAM" id="MobiDB-lite"/>
    </source>
</evidence>
<evidence type="ECO:0000259" key="6">
    <source>
        <dbReference type="PROSITE" id="PS51350"/>
    </source>
</evidence>
<evidence type="ECO:0000256" key="2">
    <source>
        <dbReference type="ARBA" id="ARBA00010736"/>
    </source>
</evidence>
<dbReference type="OrthoDB" id="9809047at2"/>
<dbReference type="SUPFAM" id="SSF55594">
    <property type="entry name" value="HPr-like"/>
    <property type="match status" value="1"/>
</dbReference>
<evidence type="ECO:0000313" key="8">
    <source>
        <dbReference type="Proteomes" id="UP000320386"/>
    </source>
</evidence>
<dbReference type="PROSITE" id="PS00589">
    <property type="entry name" value="PTS_HPR_SER"/>
    <property type="match status" value="1"/>
</dbReference>
<dbReference type="InterPro" id="IPR050399">
    <property type="entry name" value="HPr"/>
</dbReference>
<dbReference type="CDD" id="cd00367">
    <property type="entry name" value="PTS-HPr_like"/>
    <property type="match status" value="1"/>
</dbReference>
<comment type="similarity">
    <text evidence="2">Belongs to the HPr family.</text>
</comment>
<accession>A0A518BW11</accession>
<keyword evidence="8" id="KW-1185">Reference proteome</keyword>
<organism evidence="7 8">
    <name type="scientific">Mucisphaera calidilacus</name>
    <dbReference type="NCBI Taxonomy" id="2527982"/>
    <lineage>
        <taxon>Bacteria</taxon>
        <taxon>Pseudomonadati</taxon>
        <taxon>Planctomycetota</taxon>
        <taxon>Phycisphaerae</taxon>
        <taxon>Phycisphaerales</taxon>
        <taxon>Phycisphaeraceae</taxon>
        <taxon>Mucisphaera</taxon>
    </lineage>
</organism>
<dbReference type="InterPro" id="IPR035895">
    <property type="entry name" value="HPr-like_sf"/>
</dbReference>
<feature type="compositionally biased region" description="Low complexity" evidence="5">
    <location>
        <begin position="1"/>
        <end position="12"/>
    </location>
</feature>
<dbReference type="KEGG" id="mcad:Pan265_10150"/>
<name>A0A518BW11_9BACT</name>
<dbReference type="Gene3D" id="3.30.1340.10">
    <property type="entry name" value="HPr-like"/>
    <property type="match status" value="1"/>
</dbReference>
<sequence length="110" mass="11706">MTQSSSSISSTSGDDDPVDTDAARAETVAVVCNRLGMHARPAMSFVDTASQYVSDIHVIKKEQKVDAKSIMQLMMLAATQGTELRIVAEGSDAQAAVEALKSLVDRGFDE</sequence>
<keyword evidence="3" id="KW-0963">Cytoplasm</keyword>
<dbReference type="PROSITE" id="PS00369">
    <property type="entry name" value="PTS_HPR_HIS"/>
    <property type="match status" value="1"/>
</dbReference>
<evidence type="ECO:0000313" key="7">
    <source>
        <dbReference type="EMBL" id="QDU71166.1"/>
    </source>
</evidence>
<proteinExistence type="inferred from homology"/>
<dbReference type="InterPro" id="IPR002114">
    <property type="entry name" value="PTS_HPr_Ser_P_site"/>
</dbReference>
<dbReference type="GO" id="GO:0005737">
    <property type="term" value="C:cytoplasm"/>
    <property type="evidence" value="ECO:0007669"/>
    <property type="project" value="UniProtKB-SubCell"/>
</dbReference>
<evidence type="ECO:0000256" key="4">
    <source>
        <dbReference type="ARBA" id="ARBA00022683"/>
    </source>
</evidence>
<dbReference type="GO" id="GO:0009401">
    <property type="term" value="P:phosphoenolpyruvate-dependent sugar phosphotransferase system"/>
    <property type="evidence" value="ECO:0007669"/>
    <property type="project" value="UniProtKB-KW"/>
</dbReference>
<dbReference type="PRINTS" id="PR00107">
    <property type="entry name" value="PHOSPHOCPHPR"/>
</dbReference>
<feature type="domain" description="HPr" evidence="6">
    <location>
        <begin position="24"/>
        <end position="110"/>
    </location>
</feature>
<dbReference type="InterPro" id="IPR001020">
    <property type="entry name" value="PTS_HPr_His_P_site"/>
</dbReference>